<comment type="catalytic activity">
    <reaction evidence="7">
        <text>an alkanesulfonate + FMNH2 + O2 = an aldehyde + FMN + sulfite + H2O + 2 H(+)</text>
        <dbReference type="Rhea" id="RHEA:23064"/>
        <dbReference type="ChEBI" id="CHEBI:15377"/>
        <dbReference type="ChEBI" id="CHEBI:15378"/>
        <dbReference type="ChEBI" id="CHEBI:15379"/>
        <dbReference type="ChEBI" id="CHEBI:17359"/>
        <dbReference type="ChEBI" id="CHEBI:17478"/>
        <dbReference type="ChEBI" id="CHEBI:57618"/>
        <dbReference type="ChEBI" id="CHEBI:58210"/>
        <dbReference type="ChEBI" id="CHEBI:134249"/>
        <dbReference type="EC" id="1.14.14.5"/>
    </reaction>
</comment>
<sequence length="386" mass="42096">MSHHHPTPEIFWFLPTSGDTRYLGQSDFGRAPTNEYLRSIATTSENLGYDGLLIPTGSSCLDPWVVASSLVPVTSRIKLLVALRTSLGAPVSSARQAASLDQALGGRLLLNVVPGGDATELAADGIFLDHDERYEYADEFLTIWRRLLAGETVNFKGKHFHVENGRNFFPPVHKPYPPLYFGGSSDAAHELAAKQVDAYLTWGEPPAAVAEKFADIRRRAEKHGRQLKLGVRLHVIVRETNEEAWTDAERLISKLTDEDIAKAQQNYARMDSVGQARMAALHGGRRDRLEVSPNLWAGVGLVRGGAGTALVGDAATVAERLREYQDAGADSFVLSGYPHLEESIRFAELVFPLLGKKAVTVADRAQTGGAFDVRGVQAEQLQEAAS</sequence>
<evidence type="ECO:0000313" key="9">
    <source>
        <dbReference type="EMBL" id="RMX08699.1"/>
    </source>
</evidence>
<dbReference type="NCBIfam" id="TIGR03565">
    <property type="entry name" value="alk_sulf_monoox"/>
    <property type="match status" value="1"/>
</dbReference>
<evidence type="ECO:0000256" key="5">
    <source>
        <dbReference type="ARBA" id="ARBA00023002"/>
    </source>
</evidence>
<dbReference type="PANTHER" id="PTHR42847">
    <property type="entry name" value="ALKANESULFONATE MONOOXYGENASE"/>
    <property type="match status" value="1"/>
</dbReference>
<gene>
    <name evidence="7 9" type="primary">ssuD</name>
    <name evidence="9" type="ORF">D8I35_06520</name>
</gene>
<dbReference type="InterPro" id="IPR011251">
    <property type="entry name" value="Luciferase-like_dom"/>
</dbReference>
<evidence type="ECO:0000259" key="8">
    <source>
        <dbReference type="Pfam" id="PF00296"/>
    </source>
</evidence>
<protein>
    <recommendedName>
        <fullName evidence="2 7">Alkanesulfonate monooxygenase</fullName>
        <ecNumber evidence="2 7">1.14.14.5</ecNumber>
    </recommendedName>
    <alternativeName>
        <fullName evidence="7">FMNH2-dependent aliphatic sulfonate monooxygenase</fullName>
    </alternativeName>
</protein>
<evidence type="ECO:0000256" key="1">
    <source>
        <dbReference type="ARBA" id="ARBA00007044"/>
    </source>
</evidence>
<organism evidence="9 10">
    <name type="scientific">Corticibacter populi</name>
    <dbReference type="NCBI Taxonomy" id="1550736"/>
    <lineage>
        <taxon>Bacteria</taxon>
        <taxon>Pseudomonadati</taxon>
        <taxon>Pseudomonadota</taxon>
        <taxon>Betaproteobacteria</taxon>
        <taxon>Burkholderiales</taxon>
        <taxon>Comamonadaceae</taxon>
        <taxon>Corticibacter</taxon>
    </lineage>
</organism>
<keyword evidence="4 7" id="KW-0288">FMN</keyword>
<keyword evidence="3 7" id="KW-0285">Flavoprotein</keyword>
<evidence type="ECO:0000256" key="3">
    <source>
        <dbReference type="ARBA" id="ARBA00022630"/>
    </source>
</evidence>
<comment type="function">
    <text evidence="7">Catalyzes the desulfonation of aliphatic sulfonates.</text>
</comment>
<dbReference type="RefSeq" id="WP_122226824.1">
    <property type="nucleotide sequence ID" value="NZ_RDQO01000001.1"/>
</dbReference>
<dbReference type="EC" id="1.14.14.5" evidence="2 7"/>
<accession>A0A3M6R1B8</accession>
<name>A0A3M6R1B8_9BURK</name>
<dbReference type="InterPro" id="IPR036661">
    <property type="entry name" value="Luciferase-like_sf"/>
</dbReference>
<dbReference type="HAMAP" id="MF_01229">
    <property type="entry name" value="Alkanesulf_monooxygen"/>
    <property type="match status" value="1"/>
</dbReference>
<keyword evidence="5 7" id="KW-0560">Oxidoreductase</keyword>
<comment type="caution">
    <text evidence="9">The sequence shown here is derived from an EMBL/GenBank/DDBJ whole genome shotgun (WGS) entry which is preliminary data.</text>
</comment>
<evidence type="ECO:0000256" key="4">
    <source>
        <dbReference type="ARBA" id="ARBA00022643"/>
    </source>
</evidence>
<dbReference type="AlphaFoldDB" id="A0A3M6R1B8"/>
<comment type="similarity">
    <text evidence="1 7">Belongs to the SsuD family.</text>
</comment>
<reference evidence="9 10" key="1">
    <citation type="submission" date="2018-10" db="EMBL/GenBank/DDBJ databases">
        <title>Draft genome of Cortibacter populi DSM10536.</title>
        <authorList>
            <person name="Bernier A.-M."/>
            <person name="Bernard K."/>
        </authorList>
    </citation>
    <scope>NUCLEOTIDE SEQUENCE [LARGE SCALE GENOMIC DNA]</scope>
    <source>
        <strain evidence="9 10">DSM 105136</strain>
    </source>
</reference>
<dbReference type="GO" id="GO:0008726">
    <property type="term" value="F:alkanesulfonate monooxygenase activity"/>
    <property type="evidence" value="ECO:0007669"/>
    <property type="project" value="UniProtKB-UniRule"/>
</dbReference>
<dbReference type="NCBIfam" id="NF001939">
    <property type="entry name" value="PRK00719.1"/>
    <property type="match status" value="1"/>
</dbReference>
<evidence type="ECO:0000256" key="7">
    <source>
        <dbReference type="HAMAP-Rule" id="MF_01229"/>
    </source>
</evidence>
<dbReference type="CDD" id="cd01094">
    <property type="entry name" value="Alkanesulfonate_monoxygenase"/>
    <property type="match status" value="1"/>
</dbReference>
<keyword evidence="6 7" id="KW-0503">Monooxygenase</keyword>
<keyword evidence="10" id="KW-1185">Reference proteome</keyword>
<dbReference type="OrthoDB" id="9814695at2"/>
<evidence type="ECO:0000256" key="6">
    <source>
        <dbReference type="ARBA" id="ARBA00023033"/>
    </source>
</evidence>
<evidence type="ECO:0000313" key="10">
    <source>
        <dbReference type="Proteomes" id="UP000278006"/>
    </source>
</evidence>
<dbReference type="PANTHER" id="PTHR42847:SF4">
    <property type="entry name" value="ALKANESULFONATE MONOOXYGENASE-RELATED"/>
    <property type="match status" value="1"/>
</dbReference>
<dbReference type="InterPro" id="IPR050172">
    <property type="entry name" value="SsuD_RutA_monooxygenase"/>
</dbReference>
<dbReference type="Pfam" id="PF00296">
    <property type="entry name" value="Bac_luciferase"/>
    <property type="match status" value="1"/>
</dbReference>
<evidence type="ECO:0000256" key="2">
    <source>
        <dbReference type="ARBA" id="ARBA00012113"/>
    </source>
</evidence>
<dbReference type="EMBL" id="RDQO01000001">
    <property type="protein sequence ID" value="RMX08699.1"/>
    <property type="molecule type" value="Genomic_DNA"/>
</dbReference>
<dbReference type="SUPFAM" id="SSF51679">
    <property type="entry name" value="Bacterial luciferase-like"/>
    <property type="match status" value="1"/>
</dbReference>
<dbReference type="InterPro" id="IPR019911">
    <property type="entry name" value="Alkanesulphonate_mOase_FMN-dep"/>
</dbReference>
<dbReference type="Gene3D" id="3.20.20.30">
    <property type="entry name" value="Luciferase-like domain"/>
    <property type="match status" value="1"/>
</dbReference>
<feature type="domain" description="Luciferase-like" evidence="8">
    <location>
        <begin position="10"/>
        <end position="330"/>
    </location>
</feature>
<dbReference type="GO" id="GO:0046306">
    <property type="term" value="P:alkanesulfonate catabolic process"/>
    <property type="evidence" value="ECO:0007669"/>
    <property type="project" value="TreeGrafter"/>
</dbReference>
<proteinExistence type="inferred from homology"/>
<dbReference type="Proteomes" id="UP000278006">
    <property type="component" value="Unassembled WGS sequence"/>
</dbReference>